<comment type="catalytic activity">
    <reaction evidence="11 12">
        <text>ATP + H2O = ADP + phosphate + H(+)</text>
        <dbReference type="Rhea" id="RHEA:13065"/>
        <dbReference type="ChEBI" id="CHEBI:15377"/>
        <dbReference type="ChEBI" id="CHEBI:15378"/>
        <dbReference type="ChEBI" id="CHEBI:30616"/>
        <dbReference type="ChEBI" id="CHEBI:43474"/>
        <dbReference type="ChEBI" id="CHEBI:456216"/>
        <dbReference type="EC" id="5.6.2.4"/>
    </reaction>
</comment>
<dbReference type="GO" id="GO:1990077">
    <property type="term" value="C:primosome complex"/>
    <property type="evidence" value="ECO:0007669"/>
    <property type="project" value="UniProtKB-UniRule"/>
</dbReference>
<dbReference type="InterPro" id="IPR041236">
    <property type="entry name" value="PriA_C"/>
</dbReference>
<dbReference type="STRING" id="1335757.SPICUR_01320"/>
<dbReference type="GO" id="GO:0005524">
    <property type="term" value="F:ATP binding"/>
    <property type="evidence" value="ECO:0007669"/>
    <property type="project" value="UniProtKB-UniRule"/>
</dbReference>
<dbReference type="InterPro" id="IPR040498">
    <property type="entry name" value="PriA_CRR"/>
</dbReference>
<dbReference type="Gene3D" id="3.40.50.300">
    <property type="entry name" value="P-loop containing nucleotide triphosphate hydrolases"/>
    <property type="match status" value="2"/>
</dbReference>
<protein>
    <recommendedName>
        <fullName evidence="12">Replication restart protein PriA</fullName>
    </recommendedName>
    <alternativeName>
        <fullName evidence="12">ATP-dependent DNA helicase PriA</fullName>
        <ecNumber evidence="12">5.6.2.4</ecNumber>
    </alternativeName>
    <alternativeName>
        <fullName evidence="12">DNA 3'-5' helicase PriA</fullName>
    </alternativeName>
</protein>
<accession>U5T174</accession>
<keyword evidence="9 12" id="KW-0238">DNA-binding</keyword>
<evidence type="ECO:0000256" key="13">
    <source>
        <dbReference type="SAM" id="MobiDB-lite"/>
    </source>
</evidence>
<dbReference type="GO" id="GO:0016887">
    <property type="term" value="F:ATP hydrolysis activity"/>
    <property type="evidence" value="ECO:0007669"/>
    <property type="project" value="RHEA"/>
</dbReference>
<dbReference type="InterPro" id="IPR042115">
    <property type="entry name" value="PriA_3primeBD_sf"/>
</dbReference>
<evidence type="ECO:0000259" key="15">
    <source>
        <dbReference type="PROSITE" id="PS51194"/>
    </source>
</evidence>
<dbReference type="Proteomes" id="UP000017640">
    <property type="component" value="Chromosome"/>
</dbReference>
<comment type="function">
    <text evidence="12">Initiates the restart of stalled replication forks, which reloads the replicative helicase on sites other than the origin of replication. Recognizes and binds to abandoned replication forks and remodels them to uncover a helicase loading site. Promotes assembly of the primosome at these replication forks.</text>
</comment>
<feature type="binding site" evidence="12">
    <location>
        <position position="448"/>
    </location>
    <ligand>
        <name>Zn(2+)</name>
        <dbReference type="ChEBI" id="CHEBI:29105"/>
        <label>2</label>
    </ligand>
</feature>
<dbReference type="EC" id="5.6.2.4" evidence="12"/>
<dbReference type="Pfam" id="PF00271">
    <property type="entry name" value="Helicase_C"/>
    <property type="match status" value="1"/>
</dbReference>
<dbReference type="NCBIfam" id="NF004067">
    <property type="entry name" value="PRK05580.1-4"/>
    <property type="match status" value="1"/>
</dbReference>
<dbReference type="InterPro" id="IPR014001">
    <property type="entry name" value="Helicase_ATP-bd"/>
</dbReference>
<dbReference type="Pfam" id="PF00270">
    <property type="entry name" value="DEAD"/>
    <property type="match status" value="1"/>
</dbReference>
<dbReference type="RefSeq" id="WP_023365255.1">
    <property type="nucleotide sequence ID" value="NC_022664.1"/>
</dbReference>
<dbReference type="AlphaFoldDB" id="U5T174"/>
<dbReference type="eggNOG" id="COG1198">
    <property type="taxonomic scope" value="Bacteria"/>
</dbReference>
<evidence type="ECO:0000256" key="6">
    <source>
        <dbReference type="ARBA" id="ARBA00022806"/>
    </source>
</evidence>
<dbReference type="Pfam" id="PF17764">
    <property type="entry name" value="PriA_3primeBD"/>
    <property type="match status" value="1"/>
</dbReference>
<dbReference type="NCBIfam" id="TIGR00595">
    <property type="entry name" value="priA"/>
    <property type="match status" value="1"/>
</dbReference>
<feature type="compositionally biased region" description="Basic and acidic residues" evidence="13">
    <location>
        <begin position="509"/>
        <end position="520"/>
    </location>
</feature>
<evidence type="ECO:0000256" key="9">
    <source>
        <dbReference type="ARBA" id="ARBA00023125"/>
    </source>
</evidence>
<dbReference type="GO" id="GO:0043138">
    <property type="term" value="F:3'-5' DNA helicase activity"/>
    <property type="evidence" value="ECO:0007669"/>
    <property type="project" value="UniProtKB-EC"/>
</dbReference>
<proteinExistence type="inferred from homology"/>
<dbReference type="SUPFAM" id="SSF52540">
    <property type="entry name" value="P-loop containing nucleoside triphosphate hydrolases"/>
    <property type="match status" value="2"/>
</dbReference>
<keyword evidence="6 12" id="KW-0347">Helicase</keyword>
<dbReference type="SMART" id="SM00490">
    <property type="entry name" value="HELICc"/>
    <property type="match status" value="1"/>
</dbReference>
<dbReference type="InterPro" id="IPR005259">
    <property type="entry name" value="PriA"/>
</dbReference>
<dbReference type="CDD" id="cd18804">
    <property type="entry name" value="SF2_C_priA"/>
    <property type="match status" value="1"/>
</dbReference>
<dbReference type="GO" id="GO:0008270">
    <property type="term" value="F:zinc ion binding"/>
    <property type="evidence" value="ECO:0007669"/>
    <property type="project" value="UniProtKB-UniRule"/>
</dbReference>
<evidence type="ECO:0000256" key="1">
    <source>
        <dbReference type="ARBA" id="ARBA00022515"/>
    </source>
</evidence>
<dbReference type="HOGENOM" id="CLU_013353_3_1_6"/>
<dbReference type="PROSITE" id="PS51192">
    <property type="entry name" value="HELICASE_ATP_BIND_1"/>
    <property type="match status" value="1"/>
</dbReference>
<feature type="domain" description="Helicase ATP-binding" evidence="14">
    <location>
        <begin position="211"/>
        <end position="377"/>
    </location>
</feature>
<feature type="binding site" evidence="12">
    <location>
        <position position="479"/>
    </location>
    <ligand>
        <name>Zn(2+)</name>
        <dbReference type="ChEBI" id="CHEBI:29105"/>
        <label>1</label>
    </ligand>
</feature>
<feature type="binding site" evidence="12">
    <location>
        <position position="445"/>
    </location>
    <ligand>
        <name>Zn(2+)</name>
        <dbReference type="ChEBI" id="CHEBI:29105"/>
        <label>2</label>
    </ligand>
</feature>
<dbReference type="CDD" id="cd17929">
    <property type="entry name" value="DEXHc_priA"/>
    <property type="match status" value="1"/>
</dbReference>
<evidence type="ECO:0000256" key="7">
    <source>
        <dbReference type="ARBA" id="ARBA00022833"/>
    </source>
</evidence>
<evidence type="ECO:0000256" key="5">
    <source>
        <dbReference type="ARBA" id="ARBA00022801"/>
    </source>
</evidence>
<dbReference type="PATRIC" id="fig|1335757.3.peg.259"/>
<keyword evidence="5 12" id="KW-0378">Hydrolase</keyword>
<comment type="cofactor">
    <cofactor evidence="12">
        <name>Zn(2+)</name>
        <dbReference type="ChEBI" id="CHEBI:29105"/>
    </cofactor>
    <text evidence="12">Binds 2 zinc ions per subunit.</text>
</comment>
<feature type="binding site" evidence="12">
    <location>
        <position position="436"/>
    </location>
    <ligand>
        <name>Zn(2+)</name>
        <dbReference type="ChEBI" id="CHEBI:29105"/>
        <label>1</label>
    </ligand>
</feature>
<keyword evidence="4 12" id="KW-0547">Nucleotide-binding</keyword>
<feature type="binding site" evidence="12">
    <location>
        <position position="466"/>
    </location>
    <ligand>
        <name>Zn(2+)</name>
        <dbReference type="ChEBI" id="CHEBI:29105"/>
        <label>2</label>
    </ligand>
</feature>
<keyword evidence="3 12" id="KW-0479">Metal-binding</keyword>
<dbReference type="PANTHER" id="PTHR30580:SF0">
    <property type="entry name" value="PRIMOSOMAL PROTEIN N"/>
    <property type="match status" value="1"/>
</dbReference>
<gene>
    <name evidence="12" type="primary">priA</name>
    <name evidence="16" type="ORF">SPICUR_01320</name>
</gene>
<sequence>MTEVIRVAVAGPFTDALDYRLPVTGPAPVIGARVRVPLGRRNIVGMVTSRPEASDLADDRLRAVTEVLDSAPLLDPATIELIEWAARYYHHPVGEAYLTALPARLRRGQSATPSVETGWRITESGEAAQIDSRSRRAPRQAMLLEALQQSKTLTAVQLAGFSGDARAALKRLVEQGLAETVTAPDYGLLQGLSNEPGAVLNAEQQSSAAAIQPGAGHQAILVDGVTGSGKTEVYLDAIERTLALGRQTLVVVPEIGLTPQLVSRFQQRLAGRIAILHSGLADGERLNAWLAARAGEADVVIGTRSAVFAPLKHPGLIVIDEEHDPSLKQQEGFRYSARDLAVLRGYRLDIPVVLGSATPSLESLANATTGRYQCYPLRQRAGDARPPSLQLLDMRGEPTRDGLSQPLLDRVRGHLDAGGQALLFLNRRGFAPTLICHECGWLAECDRCDARYTYHRGRRRLHCHHCDRERPIPHHCPSCGSVDLRALGLGTERIEAALTDAFPDTPPVRIDRDSTRRRGSFEQAMRQARDGETRLILGTQMLAKGHHLPAVTLVAIIDADQGLFGADFRAPERLAQQIVQVAGRAGRADRPGEVVIQTHHPEHPLLQQLLHGGYSAFARTALAEREAAGLPPARAMALIRAEATARDAPNAFLQAAMQQTPGDAAIERLGPYPAPMERRAGRHRAQLMLLADSRNSLQTFLSRWLPGLSRIPEARQVRWSVDVDPVEAL</sequence>
<evidence type="ECO:0000313" key="17">
    <source>
        <dbReference type="Proteomes" id="UP000017640"/>
    </source>
</evidence>
<dbReference type="GO" id="GO:0006269">
    <property type="term" value="P:DNA replication, synthesis of primer"/>
    <property type="evidence" value="ECO:0007669"/>
    <property type="project" value="UniProtKB-KW"/>
</dbReference>
<name>U5T174_9GAMM</name>
<dbReference type="OrthoDB" id="9759544at2"/>
<keyword evidence="7 12" id="KW-0862">Zinc</keyword>
<dbReference type="KEGG" id="spiu:SPICUR_01320"/>
<dbReference type="SMART" id="SM00487">
    <property type="entry name" value="DEXDc"/>
    <property type="match status" value="1"/>
</dbReference>
<dbReference type="FunFam" id="3.40.50.300:FF:000489">
    <property type="entry name" value="Primosome assembly protein PriA"/>
    <property type="match status" value="1"/>
</dbReference>
<keyword evidence="1 12" id="KW-0639">Primosome</keyword>
<feature type="region of interest" description="Disordered" evidence="13">
    <location>
        <begin position="505"/>
        <end position="525"/>
    </location>
</feature>
<feature type="binding site" evidence="12">
    <location>
        <position position="463"/>
    </location>
    <ligand>
        <name>Zn(2+)</name>
        <dbReference type="ChEBI" id="CHEBI:29105"/>
        <label>2</label>
    </ligand>
</feature>
<dbReference type="GO" id="GO:0006302">
    <property type="term" value="P:double-strand break repair"/>
    <property type="evidence" value="ECO:0007669"/>
    <property type="project" value="InterPro"/>
</dbReference>
<dbReference type="GO" id="GO:0006310">
    <property type="term" value="P:DNA recombination"/>
    <property type="evidence" value="ECO:0007669"/>
    <property type="project" value="InterPro"/>
</dbReference>
<dbReference type="PANTHER" id="PTHR30580">
    <property type="entry name" value="PRIMOSOMAL PROTEIN N"/>
    <property type="match status" value="1"/>
</dbReference>
<evidence type="ECO:0000259" key="14">
    <source>
        <dbReference type="PROSITE" id="PS51192"/>
    </source>
</evidence>
<dbReference type="GO" id="GO:0006270">
    <property type="term" value="P:DNA replication initiation"/>
    <property type="evidence" value="ECO:0007669"/>
    <property type="project" value="TreeGrafter"/>
</dbReference>
<keyword evidence="8 12" id="KW-0067">ATP-binding</keyword>
<keyword evidence="2 12" id="KW-0235">DNA replication</keyword>
<keyword evidence="10 12" id="KW-0413">Isomerase</keyword>
<organism evidence="16 17">
    <name type="scientific">Spiribacter curvatus</name>
    <dbReference type="NCBI Taxonomy" id="1335757"/>
    <lineage>
        <taxon>Bacteria</taxon>
        <taxon>Pseudomonadati</taxon>
        <taxon>Pseudomonadota</taxon>
        <taxon>Gammaproteobacteria</taxon>
        <taxon>Chromatiales</taxon>
        <taxon>Ectothiorhodospiraceae</taxon>
        <taxon>Spiribacter</taxon>
    </lineage>
</organism>
<dbReference type="Pfam" id="PF18074">
    <property type="entry name" value="PriA_C"/>
    <property type="match status" value="1"/>
</dbReference>
<dbReference type="InterPro" id="IPR041222">
    <property type="entry name" value="PriA_3primeBD"/>
</dbReference>
<evidence type="ECO:0000256" key="12">
    <source>
        <dbReference type="HAMAP-Rule" id="MF_00983"/>
    </source>
</evidence>
<dbReference type="InterPro" id="IPR001650">
    <property type="entry name" value="Helicase_C-like"/>
</dbReference>
<feature type="binding site" evidence="12">
    <location>
        <position position="439"/>
    </location>
    <ligand>
        <name>Zn(2+)</name>
        <dbReference type="ChEBI" id="CHEBI:29105"/>
        <label>1</label>
    </ligand>
</feature>
<evidence type="ECO:0000313" key="16">
    <source>
        <dbReference type="EMBL" id="AGY91284.1"/>
    </source>
</evidence>
<dbReference type="PROSITE" id="PS51194">
    <property type="entry name" value="HELICASE_CTER"/>
    <property type="match status" value="1"/>
</dbReference>
<reference evidence="16 17" key="1">
    <citation type="journal article" date="2013" name="BMC Genomics">
        <title>Genomes of "Spiribacter", a streamlined, successful halophilic bacterium.</title>
        <authorList>
            <person name="Lopez-Perez M."/>
            <person name="Ghai R."/>
            <person name="Leon M.J."/>
            <person name="Rodriguez-Olmos A."/>
            <person name="Copa-Patino J.L."/>
            <person name="Soliveri J."/>
            <person name="Sanchez-Porro C."/>
            <person name="Ventosa A."/>
            <person name="Rodriguez-Valera F."/>
        </authorList>
    </citation>
    <scope>NUCLEOTIDE SEQUENCE [LARGE SCALE GENOMIC DNA]</scope>
    <source>
        <strain evidence="16 17">UAH-SP71</strain>
    </source>
</reference>
<evidence type="ECO:0000256" key="10">
    <source>
        <dbReference type="ARBA" id="ARBA00023235"/>
    </source>
</evidence>
<evidence type="ECO:0000256" key="8">
    <source>
        <dbReference type="ARBA" id="ARBA00022840"/>
    </source>
</evidence>
<evidence type="ECO:0000256" key="11">
    <source>
        <dbReference type="ARBA" id="ARBA00048988"/>
    </source>
</evidence>
<comment type="subunit">
    <text evidence="12">Component of the replication restart primosome.</text>
</comment>
<evidence type="ECO:0000256" key="2">
    <source>
        <dbReference type="ARBA" id="ARBA00022705"/>
    </source>
</evidence>
<evidence type="ECO:0000256" key="3">
    <source>
        <dbReference type="ARBA" id="ARBA00022723"/>
    </source>
</evidence>
<comment type="catalytic activity">
    <reaction evidence="12">
        <text>Couples ATP hydrolysis with the unwinding of duplex DNA by translocating in the 3'-5' direction.</text>
        <dbReference type="EC" id="5.6.2.4"/>
    </reaction>
</comment>
<dbReference type="EMBL" id="CP005990">
    <property type="protein sequence ID" value="AGY91284.1"/>
    <property type="molecule type" value="Genomic_DNA"/>
</dbReference>
<keyword evidence="17" id="KW-1185">Reference proteome</keyword>
<dbReference type="Pfam" id="PF18319">
    <property type="entry name" value="Zn_ribbon_PriA"/>
    <property type="match status" value="1"/>
</dbReference>
<feature type="domain" description="Helicase C-terminal" evidence="15">
    <location>
        <begin position="447"/>
        <end position="628"/>
    </location>
</feature>
<dbReference type="FunFam" id="3.40.1440.60:FF:000001">
    <property type="entry name" value="Primosomal protein N"/>
    <property type="match status" value="1"/>
</dbReference>
<dbReference type="GO" id="GO:0003677">
    <property type="term" value="F:DNA binding"/>
    <property type="evidence" value="ECO:0007669"/>
    <property type="project" value="UniProtKB-UniRule"/>
</dbReference>
<dbReference type="InterPro" id="IPR011545">
    <property type="entry name" value="DEAD/DEAH_box_helicase_dom"/>
</dbReference>
<dbReference type="InterPro" id="IPR027417">
    <property type="entry name" value="P-loop_NTPase"/>
</dbReference>
<evidence type="ECO:0000256" key="4">
    <source>
        <dbReference type="ARBA" id="ARBA00022741"/>
    </source>
</evidence>
<dbReference type="Gene3D" id="3.40.1440.60">
    <property type="entry name" value="PriA, 3(prime) DNA-binding domain"/>
    <property type="match status" value="1"/>
</dbReference>
<feature type="binding site" evidence="12">
    <location>
        <position position="476"/>
    </location>
    <ligand>
        <name>Zn(2+)</name>
        <dbReference type="ChEBI" id="CHEBI:29105"/>
        <label>1</label>
    </ligand>
</feature>
<dbReference type="NCBIfam" id="NF004065">
    <property type="entry name" value="PRK05580.1-1"/>
    <property type="match status" value="1"/>
</dbReference>
<dbReference type="HAMAP" id="MF_00983">
    <property type="entry name" value="PriA"/>
    <property type="match status" value="1"/>
</dbReference>
<comment type="similarity">
    <text evidence="12">Belongs to the helicase family. PriA subfamily.</text>
</comment>